<gene>
    <name evidence="1" type="ORF">GCM10011584_29260</name>
</gene>
<accession>A0ABQ2NE87</accession>
<sequence>MISFTIESASKATHIGQDRIREAIQQHNLIAHYVGTKAIILAGDLAEWIETLPTERAS</sequence>
<evidence type="ECO:0008006" key="3">
    <source>
        <dbReference type="Google" id="ProtNLM"/>
    </source>
</evidence>
<protein>
    <recommendedName>
        <fullName evidence="3">DNA-binding protein</fullName>
    </recommendedName>
</protein>
<name>A0ABQ2NE87_9ACTN</name>
<keyword evidence="2" id="KW-1185">Reference proteome</keyword>
<comment type="caution">
    <text evidence="1">The sequence shown here is derived from an EMBL/GenBank/DDBJ whole genome shotgun (WGS) entry which is preliminary data.</text>
</comment>
<proteinExistence type="predicted"/>
<evidence type="ECO:0000313" key="2">
    <source>
        <dbReference type="Proteomes" id="UP000655410"/>
    </source>
</evidence>
<reference evidence="2" key="1">
    <citation type="journal article" date="2019" name="Int. J. Syst. Evol. Microbiol.">
        <title>The Global Catalogue of Microorganisms (GCM) 10K type strain sequencing project: providing services to taxonomists for standard genome sequencing and annotation.</title>
        <authorList>
            <consortium name="The Broad Institute Genomics Platform"/>
            <consortium name="The Broad Institute Genome Sequencing Center for Infectious Disease"/>
            <person name="Wu L."/>
            <person name="Ma J."/>
        </authorList>
    </citation>
    <scope>NUCLEOTIDE SEQUENCE [LARGE SCALE GENOMIC DNA]</scope>
    <source>
        <strain evidence="2">CGMCC 4.7371</strain>
    </source>
</reference>
<evidence type="ECO:0000313" key="1">
    <source>
        <dbReference type="EMBL" id="GGO92572.1"/>
    </source>
</evidence>
<dbReference type="EMBL" id="BMNI01000009">
    <property type="protein sequence ID" value="GGO92572.1"/>
    <property type="molecule type" value="Genomic_DNA"/>
</dbReference>
<organism evidence="1 2">
    <name type="scientific">Nocardioides phosphati</name>
    <dbReference type="NCBI Taxonomy" id="1867775"/>
    <lineage>
        <taxon>Bacteria</taxon>
        <taxon>Bacillati</taxon>
        <taxon>Actinomycetota</taxon>
        <taxon>Actinomycetes</taxon>
        <taxon>Propionibacteriales</taxon>
        <taxon>Nocardioidaceae</taxon>
        <taxon>Nocardioides</taxon>
    </lineage>
</organism>
<dbReference type="Proteomes" id="UP000655410">
    <property type="component" value="Unassembled WGS sequence"/>
</dbReference>
<dbReference type="RefSeq" id="WP_188784770.1">
    <property type="nucleotide sequence ID" value="NZ_BMNI01000009.1"/>
</dbReference>